<evidence type="ECO:0008006" key="3">
    <source>
        <dbReference type="Google" id="ProtNLM"/>
    </source>
</evidence>
<keyword evidence="2" id="KW-1185">Reference proteome</keyword>
<sequence>MFKAVSRVGIVAVLHGCTAPSAAWEGVVHWPDETASKRLVEPLEAGAALAAAGAIREVVSSTRVPNLFAGCSSPEQGLDVSVFSDQTPGLYFVVVEQRFD</sequence>
<organism evidence="1 2">
    <name type="scientific">Myxococcus landrumensis</name>
    <dbReference type="NCBI Taxonomy" id="2813577"/>
    <lineage>
        <taxon>Bacteria</taxon>
        <taxon>Pseudomonadati</taxon>
        <taxon>Myxococcota</taxon>
        <taxon>Myxococcia</taxon>
        <taxon>Myxococcales</taxon>
        <taxon>Cystobacterineae</taxon>
        <taxon>Myxococcaceae</taxon>
        <taxon>Myxococcus</taxon>
    </lineage>
</organism>
<protein>
    <recommendedName>
        <fullName evidence="3">Lipoprotein</fullName>
    </recommendedName>
</protein>
<evidence type="ECO:0000313" key="1">
    <source>
        <dbReference type="EMBL" id="QSQ12319.1"/>
    </source>
</evidence>
<dbReference type="EMBL" id="CP071091">
    <property type="protein sequence ID" value="QSQ12319.1"/>
    <property type="molecule type" value="Genomic_DNA"/>
</dbReference>
<gene>
    <name evidence="1" type="ORF">JY572_28695</name>
</gene>
<evidence type="ECO:0000313" key="2">
    <source>
        <dbReference type="Proteomes" id="UP000663090"/>
    </source>
</evidence>
<proteinExistence type="predicted"/>
<name>A0ABX7N412_9BACT</name>
<accession>A0ABX7N412</accession>
<dbReference type="Proteomes" id="UP000663090">
    <property type="component" value="Chromosome"/>
</dbReference>
<dbReference type="RefSeq" id="WP_206714048.1">
    <property type="nucleotide sequence ID" value="NZ_CP071091.1"/>
</dbReference>
<reference evidence="1 2" key="1">
    <citation type="submission" date="2021-02" db="EMBL/GenBank/DDBJ databases">
        <title>De Novo genome assembly of isolated myxobacteria.</title>
        <authorList>
            <person name="Stevens D.C."/>
        </authorList>
    </citation>
    <scope>NUCLEOTIDE SEQUENCE [LARGE SCALE GENOMIC DNA]</scope>
    <source>
        <strain evidence="1 2">SCHIC003</strain>
    </source>
</reference>